<name>A0AAA9S2I5_BOVIN</name>
<accession>A0AAA9S2I5</accession>
<feature type="compositionally biased region" description="Basic residues" evidence="1">
    <location>
        <begin position="84"/>
        <end position="93"/>
    </location>
</feature>
<sequence>PQSPRSTPSLSLSLFPPPCLLSLSLLLSPPPPSPHPASLSLSASLSLFLPRAAGSENSRVALYPSAASEPSEPRQKETLEVLSKNHRVHRVRPRSSPASLGPGQLRPAESPAPCAPLGRDPIHPASSPLGRSPRALGRRARWQPPPRPRSRGRSAVTPPQPQSQAAPRAGSPWPPPWPSCRCWTPPGGLCCLHFLCYICKEYVEDLAKIPKSFLQEANVTLIVIGQSSYHHIEPFCKLTGYSHEIYVDPEREIYKRLGMKRGEEIASSGQSPHVKSNILSGSIRSLWRAVTGPLFDFQGDPAQQGGTLILGPGNNIHFIHHDRNRLDHKPINSVLQLVGVQHVDFTSRPSVIHV</sequence>
<reference evidence="3" key="2">
    <citation type="submission" date="2025-08" db="UniProtKB">
        <authorList>
            <consortium name="Ensembl"/>
        </authorList>
    </citation>
    <scope>IDENTIFICATION</scope>
    <source>
        <strain evidence="3">Hereford</strain>
    </source>
</reference>
<reference evidence="3" key="3">
    <citation type="submission" date="2025-09" db="UniProtKB">
        <authorList>
            <consortium name="Ensembl"/>
        </authorList>
    </citation>
    <scope>IDENTIFICATION</scope>
    <source>
        <strain evidence="3">Hereford</strain>
    </source>
</reference>
<feature type="region of interest" description="Disordered" evidence="1">
    <location>
        <begin position="64"/>
        <end position="173"/>
    </location>
</feature>
<reference evidence="3" key="1">
    <citation type="submission" date="2018-03" db="EMBL/GenBank/DDBJ databases">
        <title>ARS-UCD1.2.</title>
        <authorList>
            <person name="Rosen B.D."/>
            <person name="Bickhart D.M."/>
            <person name="Koren S."/>
            <person name="Schnabel R.D."/>
            <person name="Hall R."/>
            <person name="Zimin A."/>
            <person name="Dreischer C."/>
            <person name="Schultheiss S."/>
            <person name="Schroeder S.G."/>
            <person name="Elsik C.G."/>
            <person name="Couldrey C."/>
            <person name="Liu G.E."/>
            <person name="Van Tassell C.P."/>
            <person name="Phillippy A.M."/>
            <person name="Smith T.P.L."/>
            <person name="Medrano J.F."/>
        </authorList>
    </citation>
    <scope>NUCLEOTIDE SEQUENCE [LARGE SCALE GENOMIC DNA]</scope>
    <source>
        <strain evidence="3">Hereford</strain>
    </source>
</reference>
<evidence type="ECO:0000313" key="4">
    <source>
        <dbReference type="Proteomes" id="UP000009136"/>
    </source>
</evidence>
<evidence type="ECO:0000313" key="3">
    <source>
        <dbReference type="Ensembl" id="ENSBTAP00000076319.1"/>
    </source>
</evidence>
<dbReference type="Ensembl" id="ENSBTAT00000104797.1">
    <property type="protein sequence ID" value="ENSBTAP00000076319.1"/>
    <property type="gene ID" value="ENSBTAG00000020749.7"/>
</dbReference>
<dbReference type="InterPro" id="IPR032801">
    <property type="entry name" value="PXL2A/B/C"/>
</dbReference>
<evidence type="ECO:0000256" key="1">
    <source>
        <dbReference type="SAM" id="MobiDB-lite"/>
    </source>
</evidence>
<organism evidence="3 4">
    <name type="scientific">Bos taurus</name>
    <name type="common">Bovine</name>
    <dbReference type="NCBI Taxonomy" id="9913"/>
    <lineage>
        <taxon>Eukaryota</taxon>
        <taxon>Metazoa</taxon>
        <taxon>Chordata</taxon>
        <taxon>Craniata</taxon>
        <taxon>Vertebrata</taxon>
        <taxon>Euteleostomi</taxon>
        <taxon>Mammalia</taxon>
        <taxon>Eutheria</taxon>
        <taxon>Laurasiatheria</taxon>
        <taxon>Artiodactyla</taxon>
        <taxon>Ruminantia</taxon>
        <taxon>Pecora</taxon>
        <taxon>Bovidae</taxon>
        <taxon>Bovinae</taxon>
        <taxon>Bos</taxon>
    </lineage>
</organism>
<dbReference type="GlyGen" id="A0AAA9S2I5">
    <property type="glycosylation" value="2 sites"/>
</dbReference>
<dbReference type="Pfam" id="PF13911">
    <property type="entry name" value="AhpC-TSA_2"/>
    <property type="match status" value="1"/>
</dbReference>
<keyword evidence="2" id="KW-0732">Signal</keyword>
<dbReference type="AlphaFoldDB" id="A0AAA9S2I5"/>
<dbReference type="Gene3D" id="3.40.30.10">
    <property type="entry name" value="Glutaredoxin"/>
    <property type="match status" value="1"/>
</dbReference>
<protein>
    <submittedName>
        <fullName evidence="3">Peroxiredoxin like 2C</fullName>
    </submittedName>
</protein>
<evidence type="ECO:0000256" key="2">
    <source>
        <dbReference type="SAM" id="SignalP"/>
    </source>
</evidence>
<feature type="compositionally biased region" description="Low complexity" evidence="1">
    <location>
        <begin position="153"/>
        <end position="171"/>
    </location>
</feature>
<gene>
    <name evidence="3" type="primary">PRXL2C</name>
</gene>
<feature type="chain" id="PRO_5042063343" evidence="2">
    <location>
        <begin position="23"/>
        <end position="354"/>
    </location>
</feature>
<dbReference type="CDD" id="cd02970">
    <property type="entry name" value="PRX_like2"/>
    <property type="match status" value="1"/>
</dbReference>
<dbReference type="PANTHER" id="PTHR28630:SF3">
    <property type="entry name" value="PEROXIREDOXIN-LIKE 2C"/>
    <property type="match status" value="1"/>
</dbReference>
<feature type="signal peptide" evidence="2">
    <location>
        <begin position="1"/>
        <end position="22"/>
    </location>
</feature>
<keyword evidence="4" id="KW-1185">Reference proteome</keyword>
<dbReference type="Proteomes" id="UP000009136">
    <property type="component" value="Chromosome 8"/>
</dbReference>
<dbReference type="GeneTree" id="ENSGT00510000048363"/>
<dbReference type="PANTHER" id="PTHR28630">
    <property type="match status" value="1"/>
</dbReference>
<proteinExistence type="predicted"/>